<dbReference type="SMART" id="SM00811">
    <property type="entry name" value="Alpha_kinase"/>
    <property type="match status" value="1"/>
</dbReference>
<evidence type="ECO:0000313" key="7">
    <source>
        <dbReference type="EMBL" id="ELQ33745.1"/>
    </source>
</evidence>
<evidence type="ECO:0000256" key="1">
    <source>
        <dbReference type="ARBA" id="ARBA00022527"/>
    </source>
</evidence>
<keyword evidence="3" id="KW-0547">Nucleotide-binding</keyword>
<keyword evidence="1" id="KW-0723">Serine/threonine-protein kinase</keyword>
<dbReference type="EMBL" id="JH793996">
    <property type="protein sequence ID" value="ELQ33745.1"/>
    <property type="molecule type" value="Genomic_DNA"/>
</dbReference>
<keyword evidence="2" id="KW-0808">Transferase</keyword>
<dbReference type="InterPro" id="IPR051852">
    <property type="entry name" value="Alpha-type_PK"/>
</dbReference>
<dbReference type="PANTHER" id="PTHR45992">
    <property type="entry name" value="EUKARYOTIC ELONGATION FACTOR 2 KINASE-RELATED"/>
    <property type="match status" value="1"/>
</dbReference>
<dbReference type="PANTHER" id="PTHR45992:SF11">
    <property type="entry name" value="ALPHA-TYPE PROTEIN KINASE DOMAIN-CONTAINING PROTEIN"/>
    <property type="match status" value="1"/>
</dbReference>
<dbReference type="GO" id="GO:0004674">
    <property type="term" value="F:protein serine/threonine kinase activity"/>
    <property type="evidence" value="ECO:0007669"/>
    <property type="project" value="UniProtKB-KW"/>
</dbReference>
<reference evidence="7" key="1">
    <citation type="journal article" date="2012" name="PLoS Genet.">
        <title>Comparative analysis of the genomes of two field isolates of the rice blast fungus Magnaporthe oryzae.</title>
        <authorList>
            <person name="Xue M."/>
            <person name="Yang J."/>
            <person name="Li Z."/>
            <person name="Hu S."/>
            <person name="Yao N."/>
            <person name="Dean R.A."/>
            <person name="Zhao W."/>
            <person name="Shen M."/>
            <person name="Zhang H."/>
            <person name="Li C."/>
            <person name="Liu L."/>
            <person name="Cao L."/>
            <person name="Xu X."/>
            <person name="Xing Y."/>
            <person name="Hsiang T."/>
            <person name="Zhang Z."/>
            <person name="Xu J.R."/>
            <person name="Peng Y.L."/>
        </authorList>
    </citation>
    <scope>NUCLEOTIDE SEQUENCE</scope>
    <source>
        <strain evidence="7">Y34</strain>
    </source>
</reference>
<keyword evidence="5" id="KW-0067">ATP-binding</keyword>
<keyword evidence="4" id="KW-0418">Kinase</keyword>
<evidence type="ECO:0000256" key="2">
    <source>
        <dbReference type="ARBA" id="ARBA00022679"/>
    </source>
</evidence>
<dbReference type="GO" id="GO:0005524">
    <property type="term" value="F:ATP binding"/>
    <property type="evidence" value="ECO:0007669"/>
    <property type="project" value="UniProtKB-KW"/>
</dbReference>
<dbReference type="PROSITE" id="PS51158">
    <property type="entry name" value="ALPHA_KINASE"/>
    <property type="match status" value="1"/>
</dbReference>
<proteinExistence type="predicted"/>
<dbReference type="Pfam" id="PF02816">
    <property type="entry name" value="Alpha_kinase"/>
    <property type="match status" value="1"/>
</dbReference>
<protein>
    <recommendedName>
        <fullName evidence="6">Alpha-type protein kinase domain-containing protein</fullName>
    </recommendedName>
</protein>
<dbReference type="SUPFAM" id="SSF56112">
    <property type="entry name" value="Protein kinase-like (PK-like)"/>
    <property type="match status" value="1"/>
</dbReference>
<name>A0AA97NP92_PYRO3</name>
<dbReference type="Proteomes" id="UP000011086">
    <property type="component" value="Unassembled WGS sequence"/>
</dbReference>
<dbReference type="InterPro" id="IPR004166">
    <property type="entry name" value="a-kinase_dom"/>
</dbReference>
<gene>
    <name evidence="7" type="ORF">OOU_Y34scaffold00890g4</name>
</gene>
<dbReference type="AlphaFoldDB" id="A0AA97NP92"/>
<dbReference type="InterPro" id="IPR011009">
    <property type="entry name" value="Kinase-like_dom_sf"/>
</dbReference>
<evidence type="ECO:0000259" key="6">
    <source>
        <dbReference type="PROSITE" id="PS51158"/>
    </source>
</evidence>
<dbReference type="Gene3D" id="3.20.200.10">
    <property type="entry name" value="MHCK/EF2 kinase"/>
    <property type="match status" value="1"/>
</dbReference>
<evidence type="ECO:0000256" key="4">
    <source>
        <dbReference type="ARBA" id="ARBA00022777"/>
    </source>
</evidence>
<accession>A0AA97NP92</accession>
<organism evidence="7">
    <name type="scientific">Pyricularia oryzae (strain Y34)</name>
    <name type="common">Rice blast fungus</name>
    <name type="synonym">Magnaporthe oryzae</name>
    <dbReference type="NCBI Taxonomy" id="1143189"/>
    <lineage>
        <taxon>Eukaryota</taxon>
        <taxon>Fungi</taxon>
        <taxon>Dikarya</taxon>
        <taxon>Ascomycota</taxon>
        <taxon>Pezizomycotina</taxon>
        <taxon>Sordariomycetes</taxon>
        <taxon>Sordariomycetidae</taxon>
        <taxon>Magnaporthales</taxon>
        <taxon>Pyriculariaceae</taxon>
        <taxon>Pyricularia</taxon>
    </lineage>
</organism>
<feature type="domain" description="Alpha-type protein kinase" evidence="6">
    <location>
        <begin position="1"/>
        <end position="214"/>
    </location>
</feature>
<sequence length="239" mass="27487">MAYARTNNSNSADIYRKNLFAEGSFKYVWRGVYKEGARAGQDCVAKEFKTGRVFEDYYFDEELNVIRRTQSIINNWHDEGIITQRILLNTPAIWEYEDSRHKTLVEPLIQNFEKFNSNSGWTPNDGDVWAEAMQALSHFSYHNSGGQVVLCDLQGGSYRDGYILSDPVIMSQVQSYGPADLGPDGIRSFFQRHICGRFCRREWTRPRVIGRAAIPMRQGTTMTTVPMRRSRYPLSSLAE</sequence>
<evidence type="ECO:0000256" key="3">
    <source>
        <dbReference type="ARBA" id="ARBA00022741"/>
    </source>
</evidence>
<evidence type="ECO:0000256" key="5">
    <source>
        <dbReference type="ARBA" id="ARBA00022840"/>
    </source>
</evidence>